<keyword evidence="1" id="KW-0732">Signal</keyword>
<feature type="signal peptide" evidence="1">
    <location>
        <begin position="1"/>
        <end position="19"/>
    </location>
</feature>
<sequence>MRWTKVTAATFMAIFMAIAGTLVSDQGAYAGIGCGADTVSEGYFQVDVQRAVFSCDVVAFGIEGVHGPYGGGLFVNAWGPDGIQGSVTLTANGYVNVWSGDHAPGGLWCGQISDEYWTRVCLST</sequence>
<protein>
    <submittedName>
        <fullName evidence="2">Uncharacterized protein</fullName>
    </submittedName>
</protein>
<proteinExistence type="predicted"/>
<gene>
    <name evidence="2" type="ORF">GCM10009765_43670</name>
</gene>
<organism evidence="2 3">
    <name type="scientific">Fodinicola feengrottensis</name>
    <dbReference type="NCBI Taxonomy" id="435914"/>
    <lineage>
        <taxon>Bacteria</taxon>
        <taxon>Bacillati</taxon>
        <taxon>Actinomycetota</taxon>
        <taxon>Actinomycetes</taxon>
        <taxon>Mycobacteriales</taxon>
        <taxon>Fodinicola</taxon>
    </lineage>
</organism>
<dbReference type="EMBL" id="BAAANY010000017">
    <property type="protein sequence ID" value="GAA1689580.1"/>
    <property type="molecule type" value="Genomic_DNA"/>
</dbReference>
<evidence type="ECO:0000256" key="1">
    <source>
        <dbReference type="SAM" id="SignalP"/>
    </source>
</evidence>
<feature type="chain" id="PRO_5046925398" evidence="1">
    <location>
        <begin position="20"/>
        <end position="124"/>
    </location>
</feature>
<dbReference type="Proteomes" id="UP001500618">
    <property type="component" value="Unassembled WGS sequence"/>
</dbReference>
<accession>A0ABP4TKB1</accession>
<reference evidence="3" key="1">
    <citation type="journal article" date="2019" name="Int. J. Syst. Evol. Microbiol.">
        <title>The Global Catalogue of Microorganisms (GCM) 10K type strain sequencing project: providing services to taxonomists for standard genome sequencing and annotation.</title>
        <authorList>
            <consortium name="The Broad Institute Genomics Platform"/>
            <consortium name="The Broad Institute Genome Sequencing Center for Infectious Disease"/>
            <person name="Wu L."/>
            <person name="Ma J."/>
        </authorList>
    </citation>
    <scope>NUCLEOTIDE SEQUENCE [LARGE SCALE GENOMIC DNA]</scope>
    <source>
        <strain evidence="3">JCM 14718</strain>
    </source>
</reference>
<name>A0ABP4TKB1_9ACTN</name>
<keyword evidence="3" id="KW-1185">Reference proteome</keyword>
<evidence type="ECO:0000313" key="3">
    <source>
        <dbReference type="Proteomes" id="UP001500618"/>
    </source>
</evidence>
<evidence type="ECO:0000313" key="2">
    <source>
        <dbReference type="EMBL" id="GAA1689580.1"/>
    </source>
</evidence>
<comment type="caution">
    <text evidence="2">The sequence shown here is derived from an EMBL/GenBank/DDBJ whole genome shotgun (WGS) entry which is preliminary data.</text>
</comment>